<gene>
    <name evidence="2" type="ORF">Vbra_7874</name>
</gene>
<accession>A0A0G4EN23</accession>
<feature type="compositionally biased region" description="Basic and acidic residues" evidence="1">
    <location>
        <begin position="164"/>
        <end position="180"/>
    </location>
</feature>
<evidence type="ECO:0000313" key="3">
    <source>
        <dbReference type="Proteomes" id="UP000041254"/>
    </source>
</evidence>
<organism evidence="2 3">
    <name type="scientific">Vitrella brassicaformis (strain CCMP3155)</name>
    <dbReference type="NCBI Taxonomy" id="1169540"/>
    <lineage>
        <taxon>Eukaryota</taxon>
        <taxon>Sar</taxon>
        <taxon>Alveolata</taxon>
        <taxon>Colpodellida</taxon>
        <taxon>Vitrellaceae</taxon>
        <taxon>Vitrella</taxon>
    </lineage>
</organism>
<proteinExistence type="predicted"/>
<keyword evidence="3" id="KW-1185">Reference proteome</keyword>
<protein>
    <submittedName>
        <fullName evidence="2">Uncharacterized protein</fullName>
    </submittedName>
</protein>
<name>A0A0G4EN23_VITBC</name>
<evidence type="ECO:0000313" key="2">
    <source>
        <dbReference type="EMBL" id="CEL98225.1"/>
    </source>
</evidence>
<reference evidence="2 3" key="1">
    <citation type="submission" date="2014-11" db="EMBL/GenBank/DDBJ databases">
        <authorList>
            <person name="Zhu J."/>
            <person name="Qi W."/>
            <person name="Song R."/>
        </authorList>
    </citation>
    <scope>NUCLEOTIDE SEQUENCE [LARGE SCALE GENOMIC DNA]</scope>
</reference>
<dbReference type="VEuPathDB" id="CryptoDB:Vbra_7874"/>
<dbReference type="InParanoid" id="A0A0G4EN23"/>
<dbReference type="AlphaFoldDB" id="A0A0G4EN23"/>
<dbReference type="Proteomes" id="UP000041254">
    <property type="component" value="Unassembled WGS sequence"/>
</dbReference>
<evidence type="ECO:0000256" key="1">
    <source>
        <dbReference type="SAM" id="MobiDB-lite"/>
    </source>
</evidence>
<dbReference type="EMBL" id="CDMY01000265">
    <property type="protein sequence ID" value="CEL98225.1"/>
    <property type="molecule type" value="Genomic_DNA"/>
</dbReference>
<feature type="region of interest" description="Disordered" evidence="1">
    <location>
        <begin position="142"/>
        <end position="190"/>
    </location>
</feature>
<sequence length="212" mass="23067">MHKYNKIAPGRLGCSLKPLLLCFKAFSYSAIRQKTRPQDTMGCVSSSASSSHDDITKFVQVNVNNTKADGRVHRIVCKPSTTTREFASLVNEATGAKTREEGLLRSDGRWVKAHGGGAPVGESLRGMGDTQDKPIVIGIKMSSSAYADRRPPTPYKPQRAQRSASRDTSRDTIRLSDTRRTSTCSTRASDDEYQTTTGAWYVGSAMGDCPVG</sequence>